<feature type="transmembrane region" description="Helical" evidence="2">
    <location>
        <begin position="54"/>
        <end position="71"/>
    </location>
</feature>
<keyword evidence="2" id="KW-0812">Transmembrane</keyword>
<keyword evidence="4" id="KW-1185">Reference proteome</keyword>
<dbReference type="AlphaFoldDB" id="A0A2N8L230"/>
<feature type="transmembrane region" description="Helical" evidence="2">
    <location>
        <begin position="119"/>
        <end position="139"/>
    </location>
</feature>
<proteinExistence type="inferred from homology"/>
<evidence type="ECO:0000256" key="2">
    <source>
        <dbReference type="SAM" id="Phobius"/>
    </source>
</evidence>
<organism evidence="3 4">
    <name type="scientific">Kinneretia aquatilis</name>
    <dbReference type="NCBI Taxonomy" id="2070761"/>
    <lineage>
        <taxon>Bacteria</taxon>
        <taxon>Pseudomonadati</taxon>
        <taxon>Pseudomonadota</taxon>
        <taxon>Betaproteobacteria</taxon>
        <taxon>Burkholderiales</taxon>
        <taxon>Sphaerotilaceae</taxon>
        <taxon>Roseateles</taxon>
    </lineage>
</organism>
<dbReference type="SUPFAM" id="SSF103473">
    <property type="entry name" value="MFS general substrate transporter"/>
    <property type="match status" value="1"/>
</dbReference>
<reference evidence="3 4" key="1">
    <citation type="submission" date="2018-01" db="EMBL/GenBank/DDBJ databases">
        <title>Draft genome sequence of Paucibacter aquatile CR182 isolated from freshwater of the Nakdong River.</title>
        <authorList>
            <person name="Choi A."/>
            <person name="Chung E.J."/>
        </authorList>
    </citation>
    <scope>NUCLEOTIDE SEQUENCE [LARGE SCALE GENOMIC DNA]</scope>
    <source>
        <strain evidence="3 4">CR182</strain>
    </source>
</reference>
<dbReference type="GO" id="GO:0015293">
    <property type="term" value="F:symporter activity"/>
    <property type="evidence" value="ECO:0007669"/>
    <property type="project" value="InterPro"/>
</dbReference>
<dbReference type="Pfam" id="PF13347">
    <property type="entry name" value="MFS_2"/>
    <property type="match status" value="1"/>
</dbReference>
<feature type="transmembrane region" description="Helical" evidence="2">
    <location>
        <begin position="396"/>
        <end position="417"/>
    </location>
</feature>
<comment type="similarity">
    <text evidence="1">Belongs to the sodium:galactoside symporter (TC 2.A.2) family.</text>
</comment>
<gene>
    <name evidence="3" type="ORF">C1O66_13865</name>
</gene>
<evidence type="ECO:0000313" key="4">
    <source>
        <dbReference type="Proteomes" id="UP000235916"/>
    </source>
</evidence>
<accession>A0A2N8L230</accession>
<evidence type="ECO:0000256" key="1">
    <source>
        <dbReference type="ARBA" id="ARBA00009617"/>
    </source>
</evidence>
<dbReference type="GO" id="GO:0005886">
    <property type="term" value="C:plasma membrane"/>
    <property type="evidence" value="ECO:0007669"/>
    <property type="project" value="TreeGrafter"/>
</dbReference>
<comment type="caution">
    <text evidence="3">The sequence shown here is derived from an EMBL/GenBank/DDBJ whole genome shotgun (WGS) entry which is preliminary data.</text>
</comment>
<feature type="transmembrane region" description="Helical" evidence="2">
    <location>
        <begin position="21"/>
        <end position="42"/>
    </location>
</feature>
<feature type="transmembrane region" description="Helical" evidence="2">
    <location>
        <begin position="229"/>
        <end position="251"/>
    </location>
</feature>
<feature type="transmembrane region" description="Helical" evidence="2">
    <location>
        <begin position="91"/>
        <end position="113"/>
    </location>
</feature>
<dbReference type="PANTHER" id="PTHR11328">
    <property type="entry name" value="MAJOR FACILITATOR SUPERFAMILY DOMAIN-CONTAINING PROTEIN"/>
    <property type="match status" value="1"/>
</dbReference>
<dbReference type="Proteomes" id="UP000235916">
    <property type="component" value="Unassembled WGS sequence"/>
</dbReference>
<dbReference type="GO" id="GO:0008643">
    <property type="term" value="P:carbohydrate transport"/>
    <property type="evidence" value="ECO:0007669"/>
    <property type="project" value="InterPro"/>
</dbReference>
<sequence length="429" mass="45239">MAQAAEVETPSAGLGRGRAAGLRYGGLGFPLAFVALPLYVSLPAHYAQNYGMPLAWLGALLLAARLLDALVDPWIGRLCDRWLNEHPRRVLPLMAGAAAALGAGFYALFFPPLREPQGLLLWCGTFLLVCYGGYSLLSVMHQTWGARLGGSPAQQTRVVAWREGLSLAGVIAASLLPGWIGLAGTATVLAAALGLSLLLLRWAPRALASGPAARARAIQVWAYRGFRRLLAVFLLNGIAAAIPATLLLFFVRDRLQTPQAEGLYLASYFLAAAASLPLWLRGVARWGQARSWGLGMVLAVAAFAWAAVLGTGDQIGFVAVCLASGAALGADLAIPGAMLAGVIQRAGLHARAEGSFFGWWNAANKLNLALAAGLALPLLQLLGYTPGARDAQALNALTLSYCLLPCLLKLAAAALLYRHWIRPQGEDLP</sequence>
<dbReference type="Gene3D" id="1.20.1250.20">
    <property type="entry name" value="MFS general substrate transporter like domains"/>
    <property type="match status" value="2"/>
</dbReference>
<dbReference type="InterPro" id="IPR039672">
    <property type="entry name" value="MFS_2"/>
</dbReference>
<dbReference type="OrthoDB" id="181905at2"/>
<protein>
    <submittedName>
        <fullName evidence="3">MFS transporter</fullName>
    </submittedName>
</protein>
<dbReference type="InterPro" id="IPR036259">
    <property type="entry name" value="MFS_trans_sf"/>
</dbReference>
<dbReference type="EMBL" id="POSP01000003">
    <property type="protein sequence ID" value="PND39742.1"/>
    <property type="molecule type" value="Genomic_DNA"/>
</dbReference>
<feature type="transmembrane region" description="Helical" evidence="2">
    <location>
        <begin position="263"/>
        <end position="280"/>
    </location>
</feature>
<keyword evidence="2" id="KW-1133">Transmembrane helix</keyword>
<name>A0A2N8L230_9BURK</name>
<feature type="transmembrane region" description="Helical" evidence="2">
    <location>
        <begin position="364"/>
        <end position="384"/>
    </location>
</feature>
<feature type="transmembrane region" description="Helical" evidence="2">
    <location>
        <begin position="315"/>
        <end position="343"/>
    </location>
</feature>
<evidence type="ECO:0000313" key="3">
    <source>
        <dbReference type="EMBL" id="PND39742.1"/>
    </source>
</evidence>
<feature type="transmembrane region" description="Helical" evidence="2">
    <location>
        <begin position="292"/>
        <end position="309"/>
    </location>
</feature>
<dbReference type="PANTHER" id="PTHR11328:SF24">
    <property type="entry name" value="MAJOR FACILITATOR SUPERFAMILY (MFS) PROFILE DOMAIN-CONTAINING PROTEIN"/>
    <property type="match status" value="1"/>
</dbReference>
<keyword evidence="2" id="KW-0472">Membrane</keyword>
<feature type="transmembrane region" description="Helical" evidence="2">
    <location>
        <begin position="186"/>
        <end position="208"/>
    </location>
</feature>